<keyword evidence="3" id="KW-0762">Sugar transport</keyword>
<gene>
    <name evidence="10" type="ORF">DET57_11891</name>
</gene>
<dbReference type="Pfam" id="PF00005">
    <property type="entry name" value="ABC_tran"/>
    <property type="match status" value="2"/>
</dbReference>
<keyword evidence="8" id="KW-0472">Membrane</keyword>
<comment type="caution">
    <text evidence="10">The sequence shown here is derived from an EMBL/GenBank/DDBJ whole genome shotgun (WGS) entry which is preliminary data.</text>
</comment>
<dbReference type="InterPro" id="IPR003439">
    <property type="entry name" value="ABC_transporter-like_ATP-bd"/>
</dbReference>
<sequence>MMTEKTAIQPLLSMRHIVKRFGGNVAVNDVSLDIYPGQVVALLGENGAGKSTLIKILAGVYSRDSGDIKFNGVPIDSAAAIKKGNQQPIAFIHQDLGLVDWMTVAENMAMVMGFPRRFGLIDWQKTREQAKAALEGIGIDLDPDDRVFDLSRTEKSLLAIARAVAVEASILVLDEPTASLPADDVRHLFRVMNVLREKQVGMIYITHRLDEVMEMADSVCAMRDGCYAGGGDIAHYTLRSLVELIVGEALRDKQRLPLPDSTAPTLLKLENVCVGDTGPVSFSLRAGEMVALAGLRGAGQEEIGRLLFACRTASQGTIELCNTPYHASTPGEAMSAGVSFVAGDRLGESLVPGMMVRENLFLNPCKHGHFAWSRYNEQREAPLSWEKIAQFDVRPAQINIEISALSGGNQQKVVMARWLSLNAPLLILEDPSAGVDVGARAEIYDLLNAALEKGVAILVISNDLEEVAHICNRALVFNRGKIVGELINQDVTFAKLLELASGSGTAH</sequence>
<evidence type="ECO:0000313" key="10">
    <source>
        <dbReference type="EMBL" id="PXW40035.1"/>
    </source>
</evidence>
<keyword evidence="7" id="KW-1278">Translocase</keyword>
<evidence type="ECO:0000256" key="5">
    <source>
        <dbReference type="ARBA" id="ARBA00022741"/>
    </source>
</evidence>
<keyword evidence="1" id="KW-0813">Transport</keyword>
<dbReference type="PROSITE" id="PS00211">
    <property type="entry name" value="ABC_TRANSPORTER_1"/>
    <property type="match status" value="1"/>
</dbReference>
<dbReference type="InterPro" id="IPR027417">
    <property type="entry name" value="P-loop_NTPase"/>
</dbReference>
<evidence type="ECO:0000256" key="7">
    <source>
        <dbReference type="ARBA" id="ARBA00022967"/>
    </source>
</evidence>
<dbReference type="GO" id="GO:0005524">
    <property type="term" value="F:ATP binding"/>
    <property type="evidence" value="ECO:0007669"/>
    <property type="project" value="UniProtKB-KW"/>
</dbReference>
<dbReference type="SUPFAM" id="SSF52540">
    <property type="entry name" value="P-loop containing nucleoside triphosphate hydrolases"/>
    <property type="match status" value="2"/>
</dbReference>
<name>A0A318FL78_KLEOX</name>
<accession>A0A318FL78</accession>
<dbReference type="InterPro" id="IPR050107">
    <property type="entry name" value="ABC_carbohydrate_import_ATPase"/>
</dbReference>
<reference evidence="10 11" key="1">
    <citation type="submission" date="2018-05" db="EMBL/GenBank/DDBJ databases">
        <title>Freshwater and sediment microbial communities from various areas in North America, analyzing microbe dynamics in response to fracking.</title>
        <authorList>
            <person name="Lamendella R."/>
        </authorList>
    </citation>
    <scope>NUCLEOTIDE SEQUENCE [LARGE SCALE GENOMIC DNA]</scope>
    <source>
        <strain evidence="10 11">67</strain>
    </source>
</reference>
<dbReference type="CDD" id="cd03216">
    <property type="entry name" value="ABC_Carb_Monos_I"/>
    <property type="match status" value="1"/>
</dbReference>
<organism evidence="10 11">
    <name type="scientific">Klebsiella oxytoca</name>
    <dbReference type="NCBI Taxonomy" id="571"/>
    <lineage>
        <taxon>Bacteria</taxon>
        <taxon>Pseudomonadati</taxon>
        <taxon>Pseudomonadota</taxon>
        <taxon>Gammaproteobacteria</taxon>
        <taxon>Enterobacterales</taxon>
        <taxon>Enterobacteriaceae</taxon>
        <taxon>Klebsiella/Raoultella group</taxon>
        <taxon>Klebsiella</taxon>
    </lineage>
</organism>
<protein>
    <submittedName>
        <fullName evidence="10">Monosaccharide ABC transporter ATP-binding protein (CUT2 family)</fullName>
    </submittedName>
</protein>
<evidence type="ECO:0000259" key="9">
    <source>
        <dbReference type="PROSITE" id="PS50893"/>
    </source>
</evidence>
<dbReference type="EMBL" id="QJJG01000018">
    <property type="protein sequence ID" value="PXW40035.1"/>
    <property type="molecule type" value="Genomic_DNA"/>
</dbReference>
<feature type="domain" description="ABC transporter" evidence="9">
    <location>
        <begin position="12"/>
        <end position="249"/>
    </location>
</feature>
<dbReference type="Proteomes" id="UP000247485">
    <property type="component" value="Unassembled WGS sequence"/>
</dbReference>
<dbReference type="CDD" id="cd03215">
    <property type="entry name" value="ABC_Carb_Monos_II"/>
    <property type="match status" value="1"/>
</dbReference>
<evidence type="ECO:0000256" key="2">
    <source>
        <dbReference type="ARBA" id="ARBA00022475"/>
    </source>
</evidence>
<evidence type="ECO:0000256" key="1">
    <source>
        <dbReference type="ARBA" id="ARBA00022448"/>
    </source>
</evidence>
<dbReference type="GO" id="GO:0016887">
    <property type="term" value="F:ATP hydrolysis activity"/>
    <property type="evidence" value="ECO:0007669"/>
    <property type="project" value="InterPro"/>
</dbReference>
<keyword evidence="4" id="KW-0677">Repeat</keyword>
<dbReference type="PANTHER" id="PTHR43790:SF3">
    <property type="entry name" value="D-ALLOSE IMPORT ATP-BINDING PROTEIN ALSA-RELATED"/>
    <property type="match status" value="1"/>
</dbReference>
<dbReference type="AlphaFoldDB" id="A0A318FL78"/>
<proteinExistence type="predicted"/>
<evidence type="ECO:0000313" key="11">
    <source>
        <dbReference type="Proteomes" id="UP000247485"/>
    </source>
</evidence>
<dbReference type="InterPro" id="IPR003593">
    <property type="entry name" value="AAA+_ATPase"/>
</dbReference>
<dbReference type="SMART" id="SM00382">
    <property type="entry name" value="AAA"/>
    <property type="match status" value="2"/>
</dbReference>
<keyword evidence="2" id="KW-1003">Cell membrane</keyword>
<dbReference type="InterPro" id="IPR017871">
    <property type="entry name" value="ABC_transporter-like_CS"/>
</dbReference>
<feature type="domain" description="ABC transporter" evidence="9">
    <location>
        <begin position="256"/>
        <end position="504"/>
    </location>
</feature>
<keyword evidence="5" id="KW-0547">Nucleotide-binding</keyword>
<dbReference type="Gene3D" id="3.40.50.300">
    <property type="entry name" value="P-loop containing nucleotide triphosphate hydrolases"/>
    <property type="match status" value="2"/>
</dbReference>
<keyword evidence="6 10" id="KW-0067">ATP-binding</keyword>
<evidence type="ECO:0000256" key="3">
    <source>
        <dbReference type="ARBA" id="ARBA00022597"/>
    </source>
</evidence>
<evidence type="ECO:0000256" key="4">
    <source>
        <dbReference type="ARBA" id="ARBA00022737"/>
    </source>
</evidence>
<dbReference type="PANTHER" id="PTHR43790">
    <property type="entry name" value="CARBOHYDRATE TRANSPORT ATP-BINDING PROTEIN MG119-RELATED"/>
    <property type="match status" value="1"/>
</dbReference>
<evidence type="ECO:0000256" key="8">
    <source>
        <dbReference type="ARBA" id="ARBA00023136"/>
    </source>
</evidence>
<evidence type="ECO:0000256" key="6">
    <source>
        <dbReference type="ARBA" id="ARBA00022840"/>
    </source>
</evidence>
<dbReference type="PROSITE" id="PS50893">
    <property type="entry name" value="ABC_TRANSPORTER_2"/>
    <property type="match status" value="2"/>
</dbReference>